<dbReference type="PANTHER" id="PTHR47618">
    <property type="entry name" value="BIFUNCTIONAL OLIGORIBONUCLEASE AND PAP PHOSPHATASE NRNA"/>
    <property type="match status" value="1"/>
</dbReference>
<dbReference type="FunFam" id="3.90.1640.10:FF:000002">
    <property type="entry name" value="Cyclic-di-AMP phosphodiesterase"/>
    <property type="match status" value="1"/>
</dbReference>
<feature type="binding site" evidence="2">
    <location>
        <position position="427"/>
    </location>
    <ligand>
        <name>Mn(2+)</name>
        <dbReference type="ChEBI" id="CHEBI:29035"/>
        <label>2</label>
    </ligand>
</feature>
<dbReference type="InterPro" id="IPR001667">
    <property type="entry name" value="DDH_dom"/>
</dbReference>
<name>C9LYM4_SELS3</name>
<dbReference type="InterPro" id="IPR043128">
    <property type="entry name" value="Rev_trsase/Diguanyl_cyclase"/>
</dbReference>
<accession>C9LYM4</accession>
<keyword evidence="1" id="KW-0378">Hydrolase</keyword>
<evidence type="ECO:0000313" key="5">
    <source>
        <dbReference type="EMBL" id="EEX75974.1"/>
    </source>
</evidence>
<keyword evidence="1" id="KW-0472">Membrane</keyword>
<dbReference type="STRING" id="546271.Selsp_2051"/>
<feature type="binding site" evidence="2">
    <location>
        <position position="451"/>
    </location>
    <ligand>
        <name>Mn(2+)</name>
        <dbReference type="ChEBI" id="CHEBI:29035"/>
        <label>2</label>
    </ligand>
</feature>
<dbReference type="Pfam" id="PF24898">
    <property type="entry name" value="GGDEF_GdpP"/>
    <property type="match status" value="1"/>
</dbReference>
<evidence type="ECO:0000313" key="6">
    <source>
        <dbReference type="Proteomes" id="UP000003505"/>
    </source>
</evidence>
<dbReference type="SUPFAM" id="SSF55785">
    <property type="entry name" value="PYP-like sensor domain (PAS domain)"/>
    <property type="match status" value="1"/>
</dbReference>
<dbReference type="Proteomes" id="UP000003505">
    <property type="component" value="Unassembled WGS sequence"/>
</dbReference>
<dbReference type="GO" id="GO:0003676">
    <property type="term" value="F:nucleic acid binding"/>
    <property type="evidence" value="ECO:0007669"/>
    <property type="project" value="UniProtKB-UniRule"/>
</dbReference>
<feature type="domain" description="GGDEF" evidence="4">
    <location>
        <begin position="182"/>
        <end position="311"/>
    </location>
</feature>
<feature type="binding site" evidence="2">
    <location>
        <position position="427"/>
    </location>
    <ligand>
        <name>Mn(2+)</name>
        <dbReference type="ChEBI" id="CHEBI:29035"/>
        <label>1</label>
    </ligand>
</feature>
<evidence type="ECO:0000259" key="4">
    <source>
        <dbReference type="PROSITE" id="PS50887"/>
    </source>
</evidence>
<dbReference type="Gene3D" id="3.30.70.270">
    <property type="match status" value="1"/>
</dbReference>
<comment type="similarity">
    <text evidence="1">Belongs to the GdpP/PdeA phosphodiesterase family.</text>
</comment>
<dbReference type="InterPro" id="IPR014528">
    <property type="entry name" value="GdpP/PdeA"/>
</dbReference>
<feature type="binding site" evidence="2">
    <location>
        <position position="360"/>
    </location>
    <ligand>
        <name>Mn(2+)</name>
        <dbReference type="ChEBI" id="CHEBI:29035"/>
        <label>2</label>
    </ligand>
</feature>
<dbReference type="AlphaFoldDB" id="C9LYM4"/>
<dbReference type="PANTHER" id="PTHR47618:SF2">
    <property type="entry name" value="CYCLIC-DI-AMP PHOSPHODIESTERASE GDPP"/>
    <property type="match status" value="1"/>
</dbReference>
<reference evidence="5 6" key="1">
    <citation type="submission" date="2009-09" db="EMBL/GenBank/DDBJ databases">
        <authorList>
            <person name="Weinstock G."/>
            <person name="Sodergren E."/>
            <person name="Clifton S."/>
            <person name="Fulton L."/>
            <person name="Fulton B."/>
            <person name="Courtney L."/>
            <person name="Fronick C."/>
            <person name="Harrison M."/>
            <person name="Strong C."/>
            <person name="Farmer C."/>
            <person name="Delahaunty K."/>
            <person name="Markovic C."/>
            <person name="Hall O."/>
            <person name="Minx P."/>
            <person name="Tomlinson C."/>
            <person name="Mitreva M."/>
            <person name="Nelson J."/>
            <person name="Hou S."/>
            <person name="Wollam A."/>
            <person name="Pepin K.H."/>
            <person name="Johnson M."/>
            <person name="Bhonagiri V."/>
            <person name="Nash W.E."/>
            <person name="Warren W."/>
            <person name="Chinwalla A."/>
            <person name="Mardis E.R."/>
            <person name="Wilson R.K."/>
        </authorList>
    </citation>
    <scope>NUCLEOTIDE SEQUENCE [LARGE SCALE GENOMIC DNA]</scope>
    <source>
        <strain evidence="6">ATCC 35185 / DSM 20758 / VPI D19B-28</strain>
    </source>
</reference>
<dbReference type="Gene3D" id="3.90.1640.10">
    <property type="entry name" value="inorganic pyrophosphatase (n-terminal core)"/>
    <property type="match status" value="1"/>
</dbReference>
<dbReference type="SMART" id="SM00267">
    <property type="entry name" value="GGDEF"/>
    <property type="match status" value="1"/>
</dbReference>
<comment type="catalytic activity">
    <reaction evidence="1">
        <text>3',3'-c-di-AMP + H2O = 5'-O-phosphonoadenylyl-(3'-&gt;5')-adenosine + H(+)</text>
        <dbReference type="Rhea" id="RHEA:54420"/>
        <dbReference type="ChEBI" id="CHEBI:15377"/>
        <dbReference type="ChEBI" id="CHEBI:15378"/>
        <dbReference type="ChEBI" id="CHEBI:71500"/>
        <dbReference type="ChEBI" id="CHEBI:138171"/>
    </reaction>
</comment>
<gene>
    <name evidence="5" type="ORF">SELSPUOL_02585</name>
</gene>
<dbReference type="eggNOG" id="COG3887">
    <property type="taxonomic scope" value="Bacteria"/>
</dbReference>
<organism evidence="5 6">
    <name type="scientific">Selenomonas sputigena (strain ATCC 35185 / DSM 20758 / CCUG 44933 / VPI D19B-28)</name>
    <dbReference type="NCBI Taxonomy" id="546271"/>
    <lineage>
        <taxon>Bacteria</taxon>
        <taxon>Bacillati</taxon>
        <taxon>Bacillota</taxon>
        <taxon>Negativicutes</taxon>
        <taxon>Selenomonadales</taxon>
        <taxon>Selenomonadaceae</taxon>
        <taxon>Selenomonas</taxon>
    </lineage>
</organism>
<dbReference type="GO" id="GO:0106409">
    <property type="term" value="F:cyclic-di-AMP phosphodiesterase activity"/>
    <property type="evidence" value="ECO:0007669"/>
    <property type="project" value="RHEA"/>
</dbReference>
<comment type="function">
    <text evidence="1">Has phosphodiesterase (PDE) activity against cyclic-di-AMP (c-di-AMP).</text>
</comment>
<proteinExistence type="inferred from homology"/>
<feature type="region of interest" description="Disordered" evidence="3">
    <location>
        <begin position="655"/>
        <end position="680"/>
    </location>
</feature>
<dbReference type="EC" id="3.1.4.-" evidence="1"/>
<dbReference type="InterPro" id="IPR000160">
    <property type="entry name" value="GGDEF_dom"/>
</dbReference>
<dbReference type="GO" id="GO:0046872">
    <property type="term" value="F:metal ion binding"/>
    <property type="evidence" value="ECO:0007669"/>
    <property type="project" value="UniProtKB-KW"/>
</dbReference>
<keyword evidence="1" id="KW-1003">Cell membrane</keyword>
<dbReference type="Pfam" id="PF02272">
    <property type="entry name" value="DHHA1"/>
    <property type="match status" value="1"/>
</dbReference>
<comment type="cofactor">
    <cofactor evidence="2">
        <name>Mn(2+)</name>
        <dbReference type="ChEBI" id="CHEBI:29035"/>
    </cofactor>
    <text evidence="2">For phosphodiesterase activity, probably binds 2 Mn(2+) per subunit.</text>
</comment>
<dbReference type="GO" id="GO:0016787">
    <property type="term" value="F:hydrolase activity"/>
    <property type="evidence" value="ECO:0007669"/>
    <property type="project" value="UniProtKB-UniRule"/>
</dbReference>
<comment type="subcellular location">
    <subcellularLocation>
        <location evidence="1">Cell membrane</location>
    </subcellularLocation>
</comment>
<dbReference type="Pfam" id="PF01368">
    <property type="entry name" value="DHH"/>
    <property type="match status" value="1"/>
</dbReference>
<dbReference type="InterPro" id="IPR051319">
    <property type="entry name" value="Oligoribo/pAp-PDE_c-di-AMP_PDE"/>
</dbReference>
<dbReference type="Gene3D" id="3.10.310.30">
    <property type="match status" value="1"/>
</dbReference>
<dbReference type="InterPro" id="IPR029787">
    <property type="entry name" value="Nucleotide_cyclase"/>
</dbReference>
<evidence type="ECO:0000256" key="3">
    <source>
        <dbReference type="SAM" id="MobiDB-lite"/>
    </source>
</evidence>
<evidence type="ECO:0000256" key="1">
    <source>
        <dbReference type="PIRNR" id="PIRNR026583"/>
    </source>
</evidence>
<dbReference type="PIRSF" id="PIRSF026583">
    <property type="entry name" value="YybT"/>
    <property type="match status" value="1"/>
</dbReference>
<dbReference type="Gene3D" id="3.30.450.20">
    <property type="entry name" value="PAS domain"/>
    <property type="match status" value="1"/>
</dbReference>
<feature type="binding site" evidence="2">
    <location>
        <position position="354"/>
    </location>
    <ligand>
        <name>Mn(2+)</name>
        <dbReference type="ChEBI" id="CHEBI:29035"/>
        <label>1</label>
    </ligand>
</feature>
<feature type="binding site" evidence="2">
    <location>
        <position position="358"/>
    </location>
    <ligand>
        <name>Mn(2+)</name>
        <dbReference type="ChEBI" id="CHEBI:29035"/>
        <label>1</label>
    </ligand>
</feature>
<protein>
    <recommendedName>
        <fullName evidence="1">Cyclic-di-AMP phosphodiesterase</fullName>
        <ecNumber evidence="1">3.1.4.-</ecNumber>
    </recommendedName>
</protein>
<dbReference type="EMBL" id="ACKP02000055">
    <property type="protein sequence ID" value="EEX75974.1"/>
    <property type="molecule type" value="Genomic_DNA"/>
</dbReference>
<dbReference type="InterPro" id="IPR038763">
    <property type="entry name" value="DHH_sf"/>
</dbReference>
<dbReference type="GO" id="GO:0005886">
    <property type="term" value="C:plasma membrane"/>
    <property type="evidence" value="ECO:0007669"/>
    <property type="project" value="UniProtKB-SubCell"/>
</dbReference>
<evidence type="ECO:0000256" key="2">
    <source>
        <dbReference type="PIRSR" id="PIRSR026583-50"/>
    </source>
</evidence>
<dbReference type="SUPFAM" id="SSF64182">
    <property type="entry name" value="DHH phosphoesterases"/>
    <property type="match status" value="1"/>
</dbReference>
<feature type="binding site" evidence="2">
    <location>
        <position position="507"/>
    </location>
    <ligand>
        <name>Mn(2+)</name>
        <dbReference type="ChEBI" id="CHEBI:29035"/>
        <label>2</label>
    </ligand>
</feature>
<keyword evidence="2" id="KW-0479">Metal-binding</keyword>
<comment type="caution">
    <text evidence="5">The sequence shown here is derived from an EMBL/GenBank/DDBJ whole genome shotgun (WGS) entry which is preliminary data.</text>
</comment>
<dbReference type="SUPFAM" id="SSF55073">
    <property type="entry name" value="Nucleotide cyclase"/>
    <property type="match status" value="1"/>
</dbReference>
<dbReference type="PROSITE" id="PS50887">
    <property type="entry name" value="GGDEF"/>
    <property type="match status" value="1"/>
</dbReference>
<dbReference type="InterPro" id="IPR035965">
    <property type="entry name" value="PAS-like_dom_sf"/>
</dbReference>
<sequence length="680" mass="75500">MAFLPRNLSAWVDACVHLAALLALVLVLSYYNTYVASIAFVVWLLVALFARERCRARHFAFDTYCRDVVRNVSEVTNFAIERLPQAVVIVNPEGRIAWTNSIAKEYLGENPEPGLSLKDFWPGIILEPIWGASGEYVFAHEAHYYKVRYRPIVTSDDIQGLMALYVEDWTEYEEMRIFFKNSRAVLAYIQIDNFDEVMQGLSEAERTALLFEANRRLDEWLKGLGGFMRRVSDDLYVAVLERKSLDRAIEEHFDILDRVRTLQSTNRLPLTLSMGLAVAEEQSMEELGREAQAGLDLALGRGGDQVAVRMGGKNQFFGGKAKAVEKHTRVKARVVAHAVREIMENADEVFIMGHHNEDFDCFGAAIGVAKMAHELKKPVHIVLSDMNDGIDKLTDLLRDAPEYEGLLVRAEDLETIDSLNPVLFVVDTHIPHLVAAPVLLERIAQVIVIDHHRRSGESFIKSPLLVYIEPASSSTSELVTELLMYFNDDLVLSRLAATALYSGIVVDTKNFTVQTGIRTFEAAAYLRRGGADPVVVRHLFRADFDTEKALSTAKAGARLFPGGLITARFPAAIPNVQAIAGQVADALLRIEGVRMSLVFFQLDANTVGISARSTGELNMQVIMESFGGGGHQNVAGAQVKGEPLASIEERAIAISEKHIEENDKDESDIAAGRQEGRKQG</sequence>
<dbReference type="InterPro" id="IPR003156">
    <property type="entry name" value="DHHA1_dom"/>
</dbReference>
<keyword evidence="2" id="KW-0464">Manganese</keyword>